<name>A0A914YT07_9BILA</name>
<dbReference type="Proteomes" id="UP000887577">
    <property type="component" value="Unplaced"/>
</dbReference>
<keyword evidence="1" id="KW-1185">Reference proteome</keyword>
<sequence>MGGWGVESFYKRLDDLWPDPKKQSDFLRVIVATASTNQSDLRNLTYDFISKVLGSKLIETIVESCICPLMYDTNMQEEPIYAEIAHYIVKLLLLGFISLPSKMDSHLLRVQNVTTSLKEVKDICLKEETKIQLERLEIALKVTIDFLFL</sequence>
<dbReference type="WBParaSite" id="PSU_v2.g2792.t1">
    <property type="protein sequence ID" value="PSU_v2.g2792.t1"/>
    <property type="gene ID" value="PSU_v2.g2792"/>
</dbReference>
<reference evidence="2" key="1">
    <citation type="submission" date="2022-11" db="UniProtKB">
        <authorList>
            <consortium name="WormBaseParasite"/>
        </authorList>
    </citation>
    <scope>IDENTIFICATION</scope>
</reference>
<evidence type="ECO:0000313" key="2">
    <source>
        <dbReference type="WBParaSite" id="PSU_v2.g2792.t1"/>
    </source>
</evidence>
<proteinExistence type="predicted"/>
<protein>
    <submittedName>
        <fullName evidence="2">Uncharacterized protein</fullName>
    </submittedName>
</protein>
<organism evidence="1 2">
    <name type="scientific">Panagrolaimus superbus</name>
    <dbReference type="NCBI Taxonomy" id="310955"/>
    <lineage>
        <taxon>Eukaryota</taxon>
        <taxon>Metazoa</taxon>
        <taxon>Ecdysozoa</taxon>
        <taxon>Nematoda</taxon>
        <taxon>Chromadorea</taxon>
        <taxon>Rhabditida</taxon>
        <taxon>Tylenchina</taxon>
        <taxon>Panagrolaimomorpha</taxon>
        <taxon>Panagrolaimoidea</taxon>
        <taxon>Panagrolaimidae</taxon>
        <taxon>Panagrolaimus</taxon>
    </lineage>
</organism>
<accession>A0A914YT07</accession>
<dbReference type="AlphaFoldDB" id="A0A914YT07"/>
<evidence type="ECO:0000313" key="1">
    <source>
        <dbReference type="Proteomes" id="UP000887577"/>
    </source>
</evidence>